<proteinExistence type="predicted"/>
<feature type="transmembrane region" description="Helical" evidence="1">
    <location>
        <begin position="195"/>
        <end position="217"/>
    </location>
</feature>
<evidence type="ECO:0000313" key="2">
    <source>
        <dbReference type="EMBL" id="KAI6646697.1"/>
    </source>
</evidence>
<feature type="transmembrane region" description="Helical" evidence="1">
    <location>
        <begin position="169"/>
        <end position="189"/>
    </location>
</feature>
<keyword evidence="1" id="KW-1133">Transmembrane helix</keyword>
<comment type="caution">
    <text evidence="2">The sequence shown here is derived from an EMBL/GenBank/DDBJ whole genome shotgun (WGS) entry which is preliminary data.</text>
</comment>
<dbReference type="Proteomes" id="UP001165289">
    <property type="component" value="Unassembled WGS sequence"/>
</dbReference>
<keyword evidence="1" id="KW-0472">Membrane</keyword>
<gene>
    <name evidence="2" type="ORF">LOD99_12818</name>
</gene>
<organism evidence="2 3">
    <name type="scientific">Oopsacas minuta</name>
    <dbReference type="NCBI Taxonomy" id="111878"/>
    <lineage>
        <taxon>Eukaryota</taxon>
        <taxon>Metazoa</taxon>
        <taxon>Porifera</taxon>
        <taxon>Hexactinellida</taxon>
        <taxon>Hexasterophora</taxon>
        <taxon>Lyssacinosida</taxon>
        <taxon>Leucopsacidae</taxon>
        <taxon>Oopsacas</taxon>
    </lineage>
</organism>
<feature type="transmembrane region" description="Helical" evidence="1">
    <location>
        <begin position="229"/>
        <end position="249"/>
    </location>
</feature>
<sequence length="302" mass="34759">MIGAIGYGFGAIITYVLWSVDKNVEYPNTFENSNCTGELSLVSDIEINILTEVPIGRISITIGQIAFLCSLGFGIYLIHYLREKEYDRESNFKYFGVITIVFAFVIFLTGSVLQFKIFEIIFGPFILVIYFCIWVKHIKIFYKILKDRVIKLKVRQSHETKVRRAMESMYQFGIIMSLNGTAFACFLLSEIIEAIFFSISIGIFYGPCIFSYVYRTAAYEPWLRGPEHFQTLILAGTLISIILKLLIVFAQGIILIHYSLGTILFFWEACLIDIKTRFGFGVRTRYTPSLFNPLLFTHQENK</sequence>
<protein>
    <submittedName>
        <fullName evidence="2">Uncharacterized protein</fullName>
    </submittedName>
</protein>
<dbReference type="EMBL" id="JAKMXF010000354">
    <property type="protein sequence ID" value="KAI6646697.1"/>
    <property type="molecule type" value="Genomic_DNA"/>
</dbReference>
<dbReference type="AlphaFoldDB" id="A0AAV7JD36"/>
<feature type="transmembrane region" description="Helical" evidence="1">
    <location>
        <begin position="58"/>
        <end position="80"/>
    </location>
</feature>
<evidence type="ECO:0000313" key="3">
    <source>
        <dbReference type="Proteomes" id="UP001165289"/>
    </source>
</evidence>
<feature type="transmembrane region" description="Helical" evidence="1">
    <location>
        <begin position="92"/>
        <end position="115"/>
    </location>
</feature>
<keyword evidence="3" id="KW-1185">Reference proteome</keyword>
<accession>A0AAV7JD36</accession>
<reference evidence="2 3" key="1">
    <citation type="journal article" date="2023" name="BMC Biol.">
        <title>The compact genome of the sponge Oopsacas minuta (Hexactinellida) is lacking key metazoan core genes.</title>
        <authorList>
            <person name="Santini S."/>
            <person name="Schenkelaars Q."/>
            <person name="Jourda C."/>
            <person name="Duchesne M."/>
            <person name="Belahbib H."/>
            <person name="Rocher C."/>
            <person name="Selva M."/>
            <person name="Riesgo A."/>
            <person name="Vervoort M."/>
            <person name="Leys S.P."/>
            <person name="Kodjabachian L."/>
            <person name="Le Bivic A."/>
            <person name="Borchiellini C."/>
            <person name="Claverie J.M."/>
            <person name="Renard E."/>
        </authorList>
    </citation>
    <scope>NUCLEOTIDE SEQUENCE [LARGE SCALE GENOMIC DNA]</scope>
    <source>
        <strain evidence="2">SPO-2</strain>
    </source>
</reference>
<feature type="transmembrane region" description="Helical" evidence="1">
    <location>
        <begin position="121"/>
        <end position="142"/>
    </location>
</feature>
<name>A0AAV7JD36_9METZ</name>
<keyword evidence="1" id="KW-0812">Transmembrane</keyword>
<evidence type="ECO:0000256" key="1">
    <source>
        <dbReference type="SAM" id="Phobius"/>
    </source>
</evidence>